<dbReference type="RefSeq" id="WP_096467659.1">
    <property type="nucleotide sequence ID" value="NZ_AP017312.1"/>
</dbReference>
<dbReference type="PANTHER" id="PTHR43648">
    <property type="entry name" value="ELECTRON TRANSFER FLAVOPROTEIN BETA SUBUNIT LYSINE METHYLTRANSFERASE"/>
    <property type="match status" value="1"/>
</dbReference>
<keyword evidence="8" id="KW-1185">Reference proteome</keyword>
<dbReference type="GO" id="GO:0005840">
    <property type="term" value="C:ribosome"/>
    <property type="evidence" value="ECO:0007669"/>
    <property type="project" value="UniProtKB-KW"/>
</dbReference>
<gene>
    <name evidence="7" type="primary">prmA_2</name>
    <name evidence="6" type="synonym">prmA</name>
    <name evidence="7" type="ORF">CB4_01346</name>
</gene>
<dbReference type="NCBIfam" id="TIGR00406">
    <property type="entry name" value="prmA"/>
    <property type="match status" value="1"/>
</dbReference>
<keyword evidence="2 6" id="KW-0963">Cytoplasm</keyword>
<dbReference type="CDD" id="cd02440">
    <property type="entry name" value="AdoMet_MTases"/>
    <property type="match status" value="1"/>
</dbReference>
<dbReference type="OrthoDB" id="9785995at2"/>
<comment type="catalytic activity">
    <reaction evidence="6">
        <text>L-lysyl-[protein] + 3 S-adenosyl-L-methionine = N(6),N(6),N(6)-trimethyl-L-lysyl-[protein] + 3 S-adenosyl-L-homocysteine + 3 H(+)</text>
        <dbReference type="Rhea" id="RHEA:54192"/>
        <dbReference type="Rhea" id="RHEA-COMP:9752"/>
        <dbReference type="Rhea" id="RHEA-COMP:13826"/>
        <dbReference type="ChEBI" id="CHEBI:15378"/>
        <dbReference type="ChEBI" id="CHEBI:29969"/>
        <dbReference type="ChEBI" id="CHEBI:57856"/>
        <dbReference type="ChEBI" id="CHEBI:59789"/>
        <dbReference type="ChEBI" id="CHEBI:61961"/>
    </reaction>
</comment>
<evidence type="ECO:0000256" key="1">
    <source>
        <dbReference type="ARBA" id="ARBA00009741"/>
    </source>
</evidence>
<dbReference type="PIRSF" id="PIRSF000401">
    <property type="entry name" value="RPL11_MTase"/>
    <property type="match status" value="1"/>
</dbReference>
<organism evidence="7 8">
    <name type="scientific">Aneurinibacillus soli</name>
    <dbReference type="NCBI Taxonomy" id="1500254"/>
    <lineage>
        <taxon>Bacteria</taxon>
        <taxon>Bacillati</taxon>
        <taxon>Bacillota</taxon>
        <taxon>Bacilli</taxon>
        <taxon>Bacillales</taxon>
        <taxon>Paenibacillaceae</taxon>
        <taxon>Aneurinibacillus group</taxon>
        <taxon>Aneurinibacillus</taxon>
    </lineage>
</organism>
<feature type="binding site" evidence="6">
    <location>
        <position position="248"/>
    </location>
    <ligand>
        <name>S-adenosyl-L-methionine</name>
        <dbReference type="ChEBI" id="CHEBI:59789"/>
    </ligand>
</feature>
<dbReference type="InterPro" id="IPR050078">
    <property type="entry name" value="Ribosomal_L11_MeTrfase_PrmA"/>
</dbReference>
<feature type="binding site" evidence="6">
    <location>
        <position position="205"/>
    </location>
    <ligand>
        <name>S-adenosyl-L-methionine</name>
        <dbReference type="ChEBI" id="CHEBI:59789"/>
    </ligand>
</feature>
<dbReference type="EMBL" id="AP017312">
    <property type="protein sequence ID" value="BAU27177.1"/>
    <property type="molecule type" value="Genomic_DNA"/>
</dbReference>
<accession>A0A0U4WEM4</accession>
<dbReference type="AlphaFoldDB" id="A0A0U4WEM4"/>
<dbReference type="EC" id="2.1.1.-" evidence="6"/>
<dbReference type="Pfam" id="PF06325">
    <property type="entry name" value="PrmA"/>
    <property type="match status" value="1"/>
</dbReference>
<keyword evidence="7" id="KW-0689">Ribosomal protein</keyword>
<comment type="similarity">
    <text evidence="1 6">Belongs to the methyltransferase superfamily. PrmA family.</text>
</comment>
<evidence type="ECO:0000256" key="5">
    <source>
        <dbReference type="ARBA" id="ARBA00022691"/>
    </source>
</evidence>
<evidence type="ECO:0000256" key="6">
    <source>
        <dbReference type="HAMAP-Rule" id="MF_00735"/>
    </source>
</evidence>
<name>A0A0U4WEM4_9BACL</name>
<dbReference type="KEGG" id="asoc:CB4_01346"/>
<comment type="subcellular location">
    <subcellularLocation>
        <location evidence="6">Cytoplasm</location>
    </subcellularLocation>
</comment>
<dbReference type="GO" id="GO:0032259">
    <property type="term" value="P:methylation"/>
    <property type="evidence" value="ECO:0007669"/>
    <property type="project" value="UniProtKB-KW"/>
</dbReference>
<reference evidence="7 8" key="1">
    <citation type="submission" date="2015-12" db="EMBL/GenBank/DDBJ databases">
        <title>Genome sequence of Aneurinibacillus soli.</title>
        <authorList>
            <person name="Lee J.S."/>
            <person name="Lee K.C."/>
            <person name="Kim K.K."/>
            <person name="Lee B.W."/>
        </authorList>
    </citation>
    <scope>NUCLEOTIDE SEQUENCE [LARGE SCALE GENOMIC DNA]</scope>
    <source>
        <strain evidence="7 8">CB4</strain>
    </source>
</reference>
<feature type="binding site" evidence="6">
    <location>
        <position position="183"/>
    </location>
    <ligand>
        <name>S-adenosyl-L-methionine</name>
        <dbReference type="ChEBI" id="CHEBI:59789"/>
    </ligand>
</feature>
<dbReference type="Gene3D" id="3.40.50.150">
    <property type="entry name" value="Vaccinia Virus protein VP39"/>
    <property type="match status" value="1"/>
</dbReference>
<evidence type="ECO:0000256" key="3">
    <source>
        <dbReference type="ARBA" id="ARBA00022603"/>
    </source>
</evidence>
<feature type="binding site" evidence="6">
    <location>
        <position position="162"/>
    </location>
    <ligand>
        <name>S-adenosyl-L-methionine</name>
        <dbReference type="ChEBI" id="CHEBI:59789"/>
    </ligand>
</feature>
<dbReference type="InterPro" id="IPR029063">
    <property type="entry name" value="SAM-dependent_MTases_sf"/>
</dbReference>
<evidence type="ECO:0000256" key="2">
    <source>
        <dbReference type="ARBA" id="ARBA00022490"/>
    </source>
</evidence>
<keyword evidence="3 6" id="KW-0489">Methyltransferase</keyword>
<dbReference type="HAMAP" id="MF_00735">
    <property type="entry name" value="Methyltr_PrmA"/>
    <property type="match status" value="1"/>
</dbReference>
<evidence type="ECO:0000313" key="8">
    <source>
        <dbReference type="Proteomes" id="UP000217696"/>
    </source>
</evidence>
<comment type="function">
    <text evidence="6">Methylates ribosomal protein L11.</text>
</comment>
<evidence type="ECO:0000256" key="4">
    <source>
        <dbReference type="ARBA" id="ARBA00022679"/>
    </source>
</evidence>
<protein>
    <recommendedName>
        <fullName evidence="6">Ribosomal protein L11 methyltransferase</fullName>
        <shortName evidence="6">L11 Mtase</shortName>
        <ecNumber evidence="6">2.1.1.-</ecNumber>
    </recommendedName>
</protein>
<evidence type="ECO:0000313" key="7">
    <source>
        <dbReference type="EMBL" id="BAU27177.1"/>
    </source>
</evidence>
<keyword evidence="4 6" id="KW-0808">Transferase</keyword>
<sequence length="344" mass="37706">MKWSEISIHTAEEAVEAVANILHEAGATGVVIEDPEILQRQWEDKFGEIYQLSEKDYPEEGVIVKAYLLVNSYLGETVDQIKEAVNNLALYDIEAGPGTISLAEVREEEWETAWKKYYKPVEVSDRITITPTWEEYKPKREDELIIELDPGMAFGTGTHPTTVLCIRALDEAIKGGETIIDVGCGTGVLAIAAAKLGASSVQALDLDEVAVHSARINVKLNHTAEQVSVDQNNLLDGVEGPVDIVVANILAEVIVRFVDDATRVLKPGGRFITSGIITLKEEEVKQAMESAGFRIIESHYMHDMYDSEDDGAHYPSGDTVAPPTILDRTAITSGWVCIIAEKLA</sequence>
<dbReference type="InterPro" id="IPR004498">
    <property type="entry name" value="Ribosomal_PrmA_MeTrfase"/>
</dbReference>
<dbReference type="SUPFAM" id="SSF53335">
    <property type="entry name" value="S-adenosyl-L-methionine-dependent methyltransferases"/>
    <property type="match status" value="1"/>
</dbReference>
<dbReference type="Proteomes" id="UP000217696">
    <property type="component" value="Chromosome"/>
</dbReference>
<keyword evidence="5 6" id="KW-0949">S-adenosyl-L-methionine</keyword>
<dbReference type="PANTHER" id="PTHR43648:SF1">
    <property type="entry name" value="ELECTRON TRANSFER FLAVOPROTEIN BETA SUBUNIT LYSINE METHYLTRANSFERASE"/>
    <property type="match status" value="1"/>
</dbReference>
<proteinExistence type="inferred from homology"/>
<keyword evidence="7" id="KW-0687">Ribonucleoprotein</keyword>
<dbReference type="GO" id="GO:0016279">
    <property type="term" value="F:protein-lysine N-methyltransferase activity"/>
    <property type="evidence" value="ECO:0007669"/>
    <property type="project" value="RHEA"/>
</dbReference>
<dbReference type="GO" id="GO:0005737">
    <property type="term" value="C:cytoplasm"/>
    <property type="evidence" value="ECO:0007669"/>
    <property type="project" value="UniProtKB-SubCell"/>
</dbReference>